<dbReference type="EMBL" id="LAQT01000002">
    <property type="protein sequence ID" value="KPC54806.1"/>
    <property type="molecule type" value="Genomic_DNA"/>
</dbReference>
<dbReference type="InterPro" id="IPR029058">
    <property type="entry name" value="AB_hydrolase_fold"/>
</dbReference>
<evidence type="ECO:0000256" key="6">
    <source>
        <dbReference type="PIRSR" id="PIRSR614186-1"/>
    </source>
</evidence>
<feature type="active site" description="Charge relay system" evidence="6">
    <location>
        <position position="150"/>
    </location>
</feature>
<dbReference type="GO" id="GO:0005829">
    <property type="term" value="C:cytosol"/>
    <property type="evidence" value="ECO:0007669"/>
    <property type="project" value="TreeGrafter"/>
</dbReference>
<evidence type="ECO:0000256" key="4">
    <source>
        <dbReference type="ARBA" id="ARBA00047590"/>
    </source>
</evidence>
<accession>A0A0N1JTK7</accession>
<keyword evidence="3 7" id="KW-0378">Hydrolase</keyword>
<proteinExistence type="inferred from homology"/>
<dbReference type="GO" id="GO:0052689">
    <property type="term" value="F:carboxylic ester hydrolase activity"/>
    <property type="evidence" value="ECO:0007669"/>
    <property type="project" value="UniProtKB-KW"/>
</dbReference>
<evidence type="ECO:0000256" key="3">
    <source>
        <dbReference type="ARBA" id="ARBA00022801"/>
    </source>
</evidence>
<organism evidence="8 9">
    <name type="scientific">Amantichitinum ursilacus</name>
    <dbReference type="NCBI Taxonomy" id="857265"/>
    <lineage>
        <taxon>Bacteria</taxon>
        <taxon>Pseudomonadati</taxon>
        <taxon>Pseudomonadota</taxon>
        <taxon>Betaproteobacteria</taxon>
        <taxon>Neisseriales</taxon>
        <taxon>Chitinibacteraceae</taxon>
        <taxon>Amantichitinum</taxon>
    </lineage>
</organism>
<protein>
    <recommendedName>
        <fullName evidence="5 7">S-formylglutathione hydrolase</fullName>
        <ecNumber evidence="5 7">3.1.2.12</ecNumber>
    </recommendedName>
</protein>
<dbReference type="InterPro" id="IPR014186">
    <property type="entry name" value="S-formylglutathione_hydrol"/>
</dbReference>
<dbReference type="EC" id="3.1.2.12" evidence="5 7"/>
<sequence length="281" mass="30865">MPELLTPLSANRAAGGWQHRFAHRSAVLDCDMKFAVYLPPQATAHHKVPVLYWLSGLTCTEENFIQKAGAQRMAAQLGLAIVCPDTSPRGDDVANDPGYDLGQGAGFYLNATQAPWAAHYRMHDYVVHELPALVEAELPILPVRGIAGHSMGGHGALTLALRNPGRYQSISAFAPICHPSATPWGQKAFRAYLGDHPDAWREWDASLLLAQARDPVPTLVDQGDADEFLARELQPEALENAARSAGYPLTLRRHAGYDHSYYFIASLIDEHLQHHARALIK</sequence>
<comment type="similarity">
    <text evidence="1 7">Belongs to the esterase D family.</text>
</comment>
<dbReference type="PATRIC" id="fig|857265.3.peg.926"/>
<dbReference type="Proteomes" id="UP000037939">
    <property type="component" value="Unassembled WGS sequence"/>
</dbReference>
<dbReference type="GO" id="GO:0046294">
    <property type="term" value="P:formaldehyde catabolic process"/>
    <property type="evidence" value="ECO:0007669"/>
    <property type="project" value="InterPro"/>
</dbReference>
<reference evidence="8 9" key="1">
    <citation type="submission" date="2015-07" db="EMBL/GenBank/DDBJ databases">
        <title>Draft genome sequence of the Amantichitinum ursilacus IGB-41, a new chitin-degrading bacterium.</title>
        <authorList>
            <person name="Kirstahler P."/>
            <person name="Guenther M."/>
            <person name="Grumaz C."/>
            <person name="Rupp S."/>
            <person name="Zibek S."/>
            <person name="Sohn K."/>
        </authorList>
    </citation>
    <scope>NUCLEOTIDE SEQUENCE [LARGE SCALE GENOMIC DNA]</scope>
    <source>
        <strain evidence="8 9">IGB-41</strain>
    </source>
</reference>
<dbReference type="SUPFAM" id="SSF53474">
    <property type="entry name" value="alpha/beta-Hydrolases"/>
    <property type="match status" value="1"/>
</dbReference>
<evidence type="ECO:0000256" key="5">
    <source>
        <dbReference type="NCBIfam" id="TIGR02821"/>
    </source>
</evidence>
<keyword evidence="9" id="KW-1185">Reference proteome</keyword>
<feature type="active site" description="Charge relay system" evidence="6">
    <location>
        <position position="259"/>
    </location>
</feature>
<dbReference type="InterPro" id="IPR000801">
    <property type="entry name" value="Esterase-like"/>
</dbReference>
<dbReference type="GO" id="GO:0018738">
    <property type="term" value="F:S-formylglutathione hydrolase activity"/>
    <property type="evidence" value="ECO:0007669"/>
    <property type="project" value="UniProtKB-UniRule"/>
</dbReference>
<evidence type="ECO:0000256" key="7">
    <source>
        <dbReference type="RuleBase" id="RU363068"/>
    </source>
</evidence>
<keyword evidence="2 7" id="KW-0719">Serine esterase</keyword>
<dbReference type="AlphaFoldDB" id="A0A0N1JTK7"/>
<evidence type="ECO:0000313" key="9">
    <source>
        <dbReference type="Proteomes" id="UP000037939"/>
    </source>
</evidence>
<dbReference type="STRING" id="857265.WG78_04515"/>
<dbReference type="FunFam" id="3.40.50.1820:FF:000002">
    <property type="entry name" value="S-formylglutathione hydrolase"/>
    <property type="match status" value="1"/>
</dbReference>
<evidence type="ECO:0000313" key="8">
    <source>
        <dbReference type="EMBL" id="KPC54806.1"/>
    </source>
</evidence>
<evidence type="ECO:0000256" key="1">
    <source>
        <dbReference type="ARBA" id="ARBA00005622"/>
    </source>
</evidence>
<comment type="caution">
    <text evidence="8">The sequence shown here is derived from an EMBL/GenBank/DDBJ whole genome shotgun (WGS) entry which is preliminary data.</text>
</comment>
<comment type="function">
    <text evidence="7">Serine hydrolase involved in the detoxification of formaldehyde.</text>
</comment>
<dbReference type="RefSeq" id="WP_053936574.1">
    <property type="nucleotide sequence ID" value="NZ_LAQT01000002.1"/>
</dbReference>
<dbReference type="OrthoDB" id="9782200at2"/>
<dbReference type="PANTHER" id="PTHR10061">
    <property type="entry name" value="S-FORMYLGLUTATHIONE HYDROLASE"/>
    <property type="match status" value="1"/>
</dbReference>
<feature type="active site" description="Charge relay system" evidence="6">
    <location>
        <position position="226"/>
    </location>
</feature>
<evidence type="ECO:0000256" key="2">
    <source>
        <dbReference type="ARBA" id="ARBA00022487"/>
    </source>
</evidence>
<comment type="catalytic activity">
    <reaction evidence="4 7">
        <text>S-formylglutathione + H2O = formate + glutathione + H(+)</text>
        <dbReference type="Rhea" id="RHEA:14961"/>
        <dbReference type="ChEBI" id="CHEBI:15377"/>
        <dbReference type="ChEBI" id="CHEBI:15378"/>
        <dbReference type="ChEBI" id="CHEBI:15740"/>
        <dbReference type="ChEBI" id="CHEBI:57688"/>
        <dbReference type="ChEBI" id="CHEBI:57925"/>
        <dbReference type="EC" id="3.1.2.12"/>
    </reaction>
</comment>
<name>A0A0N1JTK7_9NEIS</name>
<dbReference type="NCBIfam" id="TIGR02821">
    <property type="entry name" value="fghA_ester_D"/>
    <property type="match status" value="1"/>
</dbReference>
<dbReference type="Gene3D" id="3.40.50.1820">
    <property type="entry name" value="alpha/beta hydrolase"/>
    <property type="match status" value="1"/>
</dbReference>
<gene>
    <name evidence="8" type="primary">yeiG</name>
    <name evidence="8" type="ORF">WG78_04515</name>
</gene>
<dbReference type="PANTHER" id="PTHR10061:SF1">
    <property type="entry name" value="S-FORMYLGLUTATHIONE HYDROLASE YEIG"/>
    <property type="match status" value="1"/>
</dbReference>
<dbReference type="Pfam" id="PF00756">
    <property type="entry name" value="Esterase"/>
    <property type="match status" value="1"/>
</dbReference>